<dbReference type="InterPro" id="IPR002201">
    <property type="entry name" value="Glyco_trans_9"/>
</dbReference>
<dbReference type="InterPro" id="IPR051199">
    <property type="entry name" value="LPS_LOS_Heptosyltrfase"/>
</dbReference>
<dbReference type="GO" id="GO:0008713">
    <property type="term" value="F:ADP-heptose-lipopolysaccharide heptosyltransferase activity"/>
    <property type="evidence" value="ECO:0007669"/>
    <property type="project" value="TreeGrafter"/>
</dbReference>
<keyword evidence="1" id="KW-0328">Glycosyltransferase</keyword>
<dbReference type="AlphaFoldDB" id="F2IED7"/>
<dbReference type="eggNOG" id="COG0859">
    <property type="taxonomic scope" value="Bacteria"/>
</dbReference>
<reference evidence="3 4" key="1">
    <citation type="journal article" date="2011" name="Stand. Genomic Sci.">
        <title>Complete genome sequence of the gliding freshwater bacterium Fluviicola taffensis type strain (RW262).</title>
        <authorList>
            <person name="Woyke T."/>
            <person name="Chertkov O."/>
            <person name="Lapidus A."/>
            <person name="Nolan M."/>
            <person name="Lucas S."/>
            <person name="Del Rio T.G."/>
            <person name="Tice H."/>
            <person name="Cheng J.F."/>
            <person name="Tapia R."/>
            <person name="Han C."/>
            <person name="Goodwin L."/>
            <person name="Pitluck S."/>
            <person name="Liolios K."/>
            <person name="Pagani I."/>
            <person name="Ivanova N."/>
            <person name="Huntemann M."/>
            <person name="Mavromatis K."/>
            <person name="Mikhailova N."/>
            <person name="Pati A."/>
            <person name="Chen A."/>
            <person name="Palaniappan K."/>
            <person name="Land M."/>
            <person name="Hauser L."/>
            <person name="Brambilla E.M."/>
            <person name="Rohde M."/>
            <person name="Mwirichia R."/>
            <person name="Sikorski J."/>
            <person name="Tindall B.J."/>
            <person name="Goker M."/>
            <person name="Bristow J."/>
            <person name="Eisen J.A."/>
            <person name="Markowitz V."/>
            <person name="Hugenholtz P."/>
            <person name="Klenk H.P."/>
            <person name="Kyrpides N.C."/>
        </authorList>
    </citation>
    <scope>NUCLEOTIDE SEQUENCE [LARGE SCALE GENOMIC DNA]</scope>
    <source>
        <strain evidence="4">DSM 16823 / RW262 / RW262</strain>
    </source>
</reference>
<dbReference type="Pfam" id="PF01075">
    <property type="entry name" value="Glyco_transf_9"/>
    <property type="match status" value="1"/>
</dbReference>
<proteinExistence type="predicted"/>
<gene>
    <name evidence="3" type="ordered locus">Fluta_1467</name>
</gene>
<protein>
    <submittedName>
        <fullName evidence="3">Glycosyl transferase family 9</fullName>
    </submittedName>
</protein>
<dbReference type="PANTHER" id="PTHR30160">
    <property type="entry name" value="TETRAACYLDISACCHARIDE 4'-KINASE-RELATED"/>
    <property type="match status" value="1"/>
</dbReference>
<organism evidence="3 4">
    <name type="scientific">Fluviicola taffensis (strain DSM 16823 / NCIMB 13979 / RW262)</name>
    <dbReference type="NCBI Taxonomy" id="755732"/>
    <lineage>
        <taxon>Bacteria</taxon>
        <taxon>Pseudomonadati</taxon>
        <taxon>Bacteroidota</taxon>
        <taxon>Flavobacteriia</taxon>
        <taxon>Flavobacteriales</taxon>
        <taxon>Crocinitomicaceae</taxon>
        <taxon>Fluviicola</taxon>
    </lineage>
</organism>
<name>F2IED7_FLUTR</name>
<evidence type="ECO:0000256" key="1">
    <source>
        <dbReference type="ARBA" id="ARBA00022676"/>
    </source>
</evidence>
<dbReference type="STRING" id="755732.Fluta_1467"/>
<dbReference type="KEGG" id="fte:Fluta_1467"/>
<dbReference type="SUPFAM" id="SSF53756">
    <property type="entry name" value="UDP-Glycosyltransferase/glycogen phosphorylase"/>
    <property type="match status" value="1"/>
</dbReference>
<reference evidence="4" key="2">
    <citation type="submission" date="2011-02" db="EMBL/GenBank/DDBJ databases">
        <title>The complete genome of Fluviicola taffensis DSM 16823.</title>
        <authorList>
            <consortium name="US DOE Joint Genome Institute (JGI-PGF)"/>
            <person name="Lucas S."/>
            <person name="Copeland A."/>
            <person name="Lapidus A."/>
            <person name="Bruce D."/>
            <person name="Goodwin L."/>
            <person name="Pitluck S."/>
            <person name="Kyrpides N."/>
            <person name="Mavromatis K."/>
            <person name="Ivanova N."/>
            <person name="Mikhailova N."/>
            <person name="Pagani I."/>
            <person name="Chertkov O."/>
            <person name="Detter J.C."/>
            <person name="Han C."/>
            <person name="Tapia R."/>
            <person name="Land M."/>
            <person name="Hauser L."/>
            <person name="Markowitz V."/>
            <person name="Cheng J.-F."/>
            <person name="Hugenholtz P."/>
            <person name="Woyke T."/>
            <person name="Wu D."/>
            <person name="Tindall B."/>
            <person name="Pomrenke H.G."/>
            <person name="Brambilla E."/>
            <person name="Klenk H.-P."/>
            <person name="Eisen J.A."/>
        </authorList>
    </citation>
    <scope>NUCLEOTIDE SEQUENCE [LARGE SCALE GENOMIC DNA]</scope>
    <source>
        <strain evidence="4">DSM 16823 / RW262 / RW262</strain>
    </source>
</reference>
<evidence type="ECO:0000313" key="4">
    <source>
        <dbReference type="Proteomes" id="UP000007463"/>
    </source>
</evidence>
<dbReference type="EMBL" id="CP002542">
    <property type="protein sequence ID" value="AEA43461.1"/>
    <property type="molecule type" value="Genomic_DNA"/>
</dbReference>
<dbReference type="PANTHER" id="PTHR30160:SF15">
    <property type="entry name" value="GLYCOSYLTRANSFERASE HI_0523-RELATED"/>
    <property type="match status" value="1"/>
</dbReference>
<dbReference type="GO" id="GO:0009244">
    <property type="term" value="P:lipopolysaccharide core region biosynthetic process"/>
    <property type="evidence" value="ECO:0007669"/>
    <property type="project" value="TreeGrafter"/>
</dbReference>
<dbReference type="CDD" id="cd03789">
    <property type="entry name" value="GT9_LPS_heptosyltransferase"/>
    <property type="match status" value="1"/>
</dbReference>
<keyword evidence="2 3" id="KW-0808">Transferase</keyword>
<accession>F2IED7</accession>
<evidence type="ECO:0000256" key="2">
    <source>
        <dbReference type="ARBA" id="ARBA00022679"/>
    </source>
</evidence>
<keyword evidence="4" id="KW-1185">Reference proteome</keyword>
<dbReference type="Gene3D" id="3.40.50.2000">
    <property type="entry name" value="Glycogen Phosphorylase B"/>
    <property type="match status" value="2"/>
</dbReference>
<dbReference type="Proteomes" id="UP000007463">
    <property type="component" value="Chromosome"/>
</dbReference>
<evidence type="ECO:0000313" key="3">
    <source>
        <dbReference type="EMBL" id="AEA43461.1"/>
    </source>
</evidence>
<sequence length="339" mass="38379">MKEETKDWNGKHIAISRTDSIGDVLLTLPITAWLKEKYPTCKITFFCRNYTAPIVKHYESVDDIVKIDDLLTLPKKEQIDAIESLNLDAVVHVFPKKELAKLFKKALVPTRIGTSHRLFHLNTCNIRPNFTRKKSPLHESQLNFELIRPFGLSQIPSLEEVSKYTSSFGSEKEELPPEFDSLIGKKYVILHPKSQGSAREWPIEKYIELAKQLIVKDYEVVFTGTEQEGKLFRKEIPTDASSYDSTGKLNIDQLIWLIKNASGLVACSTGPLHIAGFLNTKAIGLFSPRIPIHPGRWKPLGKHSTPLIFDSNCEKCMAKKECDCISSISVETVLNEILK</sequence>
<dbReference type="RefSeq" id="WP_013686232.1">
    <property type="nucleotide sequence ID" value="NC_015321.1"/>
</dbReference>
<dbReference type="GO" id="GO:0005829">
    <property type="term" value="C:cytosol"/>
    <property type="evidence" value="ECO:0007669"/>
    <property type="project" value="TreeGrafter"/>
</dbReference>
<dbReference type="HOGENOM" id="CLU_038371_1_0_10"/>